<evidence type="ECO:0000256" key="3">
    <source>
        <dbReference type="ARBA" id="ARBA00022679"/>
    </source>
</evidence>
<dbReference type="OrthoDB" id="9784739at2"/>
<evidence type="ECO:0000256" key="4">
    <source>
        <dbReference type="ARBA" id="ARBA00022737"/>
    </source>
</evidence>
<dbReference type="STRING" id="1612308.SAMN05444581_101530"/>
<evidence type="ECO:0000256" key="1">
    <source>
        <dbReference type="ARBA" id="ARBA00022516"/>
    </source>
</evidence>
<keyword evidence="6 7" id="KW-0012">Acyltransferase</keyword>
<dbReference type="EMBL" id="FOSN01000001">
    <property type="protein sequence ID" value="SFK05407.1"/>
    <property type="molecule type" value="Genomic_DNA"/>
</dbReference>
<keyword evidence="3 7" id="KW-0808">Transferase</keyword>
<evidence type="ECO:0000313" key="7">
    <source>
        <dbReference type="EMBL" id="SFK05407.1"/>
    </source>
</evidence>
<sequence>MSDPFFFARAPGLTLGDIVAVTGVRAGGGVDLSLLIGGAAPFDEAVAGELTYFDDLEHIPIGLNPSESAPGSSEGIEATRASACFVEPCYEALVAGFTLALVTEEPHRAFAAALAQIFPEALRPASIFTAAGLNPGASVHPEARLEPGVVVDPGAVIGARCEIGSGSMIAANSVIGSGVRIGRNCSIGAQAAITHALIGDRVIIHEGAKIGQAGLDFRDCGEIRRFSSPQVGRVILQDGVEVGANSTIDRGSSQDTVIGEGARIGNLVQISPGVTVGRGCMILCQTSIAAETRLGDFVVVEGGARVGRRLRIGRGERVRP</sequence>
<name>A0A1I3WF26_9HYPH</name>
<keyword evidence="8" id="KW-1185">Reference proteome</keyword>
<dbReference type="InterPro" id="IPR018357">
    <property type="entry name" value="Hexapep_transf_CS"/>
</dbReference>
<dbReference type="NCBIfam" id="NF002060">
    <property type="entry name" value="PRK00892.1"/>
    <property type="match status" value="1"/>
</dbReference>
<proteinExistence type="predicted"/>
<dbReference type="RefSeq" id="WP_091677121.1">
    <property type="nucleotide sequence ID" value="NZ_FOSN01000001.1"/>
</dbReference>
<dbReference type="PANTHER" id="PTHR43378">
    <property type="entry name" value="UDP-3-O-ACYLGLUCOSAMINE N-ACYLTRANSFERASE"/>
    <property type="match status" value="1"/>
</dbReference>
<organism evidence="7 8">
    <name type="scientific">Methylocapsa palsarum</name>
    <dbReference type="NCBI Taxonomy" id="1612308"/>
    <lineage>
        <taxon>Bacteria</taxon>
        <taxon>Pseudomonadati</taxon>
        <taxon>Pseudomonadota</taxon>
        <taxon>Alphaproteobacteria</taxon>
        <taxon>Hyphomicrobiales</taxon>
        <taxon>Beijerinckiaceae</taxon>
        <taxon>Methylocapsa</taxon>
    </lineage>
</organism>
<keyword evidence="2" id="KW-0441">Lipid A biosynthesis</keyword>
<accession>A0A1I3WF26</accession>
<evidence type="ECO:0000256" key="5">
    <source>
        <dbReference type="ARBA" id="ARBA00023098"/>
    </source>
</evidence>
<gene>
    <name evidence="7" type="ORF">SAMN05444581_101530</name>
</gene>
<dbReference type="AlphaFoldDB" id="A0A1I3WF26"/>
<dbReference type="GO" id="GO:0016410">
    <property type="term" value="F:N-acyltransferase activity"/>
    <property type="evidence" value="ECO:0007669"/>
    <property type="project" value="InterPro"/>
</dbReference>
<dbReference type="PROSITE" id="PS00101">
    <property type="entry name" value="HEXAPEP_TRANSFERASES"/>
    <property type="match status" value="1"/>
</dbReference>
<keyword evidence="1" id="KW-0444">Lipid biosynthesis</keyword>
<dbReference type="InterPro" id="IPR007691">
    <property type="entry name" value="LpxD"/>
</dbReference>
<dbReference type="InterPro" id="IPR001451">
    <property type="entry name" value="Hexapep"/>
</dbReference>
<dbReference type="InterPro" id="IPR011004">
    <property type="entry name" value="Trimer_LpxA-like_sf"/>
</dbReference>
<dbReference type="PANTHER" id="PTHR43378:SF2">
    <property type="entry name" value="UDP-3-O-ACYLGLUCOSAMINE N-ACYLTRANSFERASE 1, MITOCHONDRIAL-RELATED"/>
    <property type="match status" value="1"/>
</dbReference>
<evidence type="ECO:0000256" key="2">
    <source>
        <dbReference type="ARBA" id="ARBA00022556"/>
    </source>
</evidence>
<keyword evidence="4" id="KW-0677">Repeat</keyword>
<dbReference type="GO" id="GO:0016020">
    <property type="term" value="C:membrane"/>
    <property type="evidence" value="ECO:0007669"/>
    <property type="project" value="GOC"/>
</dbReference>
<dbReference type="Gene3D" id="2.160.10.10">
    <property type="entry name" value="Hexapeptide repeat proteins"/>
    <property type="match status" value="1"/>
</dbReference>
<protein>
    <submittedName>
        <fullName evidence="7">UDP-3-O-[3-hydroxymyristoyl] glucosamine N-acyltransferase</fullName>
    </submittedName>
</protein>
<dbReference type="Pfam" id="PF00132">
    <property type="entry name" value="Hexapep"/>
    <property type="match status" value="2"/>
</dbReference>
<dbReference type="Proteomes" id="UP000198755">
    <property type="component" value="Unassembled WGS sequence"/>
</dbReference>
<keyword evidence="5" id="KW-0443">Lipid metabolism</keyword>
<evidence type="ECO:0000256" key="6">
    <source>
        <dbReference type="ARBA" id="ARBA00023315"/>
    </source>
</evidence>
<dbReference type="GO" id="GO:0009245">
    <property type="term" value="P:lipid A biosynthetic process"/>
    <property type="evidence" value="ECO:0007669"/>
    <property type="project" value="UniProtKB-KW"/>
</dbReference>
<dbReference type="SUPFAM" id="SSF51161">
    <property type="entry name" value="Trimeric LpxA-like enzymes"/>
    <property type="match status" value="1"/>
</dbReference>
<evidence type="ECO:0000313" key="8">
    <source>
        <dbReference type="Proteomes" id="UP000198755"/>
    </source>
</evidence>
<dbReference type="Gene3D" id="3.40.1390.10">
    <property type="entry name" value="MurE/MurF, N-terminal domain"/>
    <property type="match status" value="1"/>
</dbReference>
<reference evidence="7 8" key="1">
    <citation type="submission" date="2016-10" db="EMBL/GenBank/DDBJ databases">
        <authorList>
            <person name="de Groot N.N."/>
        </authorList>
    </citation>
    <scope>NUCLEOTIDE SEQUENCE [LARGE SCALE GENOMIC DNA]</scope>
    <source>
        <strain evidence="7 8">NE2</strain>
    </source>
</reference>